<evidence type="ECO:0000256" key="5">
    <source>
        <dbReference type="ARBA" id="ARBA00046740"/>
    </source>
</evidence>
<evidence type="ECO:0000256" key="1">
    <source>
        <dbReference type="ARBA" id="ARBA00006471"/>
    </source>
</evidence>
<dbReference type="HAMAP" id="MF_01302_B">
    <property type="entry name" value="Ribosomal_uS8_B"/>
    <property type="match status" value="1"/>
</dbReference>
<comment type="function">
    <text evidence="6">One of the primary rRNA binding proteins, it binds directly to 16S rRNA central domain where it helps coordinate assembly of the platform of the 30S subunit.</text>
</comment>
<evidence type="ECO:0000256" key="3">
    <source>
        <dbReference type="ARBA" id="ARBA00023274"/>
    </source>
</evidence>
<dbReference type="Pfam" id="PF00410">
    <property type="entry name" value="Ribosomal_S8"/>
    <property type="match status" value="1"/>
</dbReference>
<dbReference type="Proteomes" id="UP000624703">
    <property type="component" value="Unassembled WGS sequence"/>
</dbReference>
<keyword evidence="3 6" id="KW-0687">Ribonucleoprotein</keyword>
<comment type="caution">
    <text evidence="8">The sequence shown here is derived from an EMBL/GenBank/DDBJ whole genome shotgun (WGS) entry which is preliminary data.</text>
</comment>
<comment type="subunit">
    <text evidence="5 6">Part of the 30S ribosomal subunit. Contacts proteins S5 and S12.</text>
</comment>
<gene>
    <name evidence="6 8" type="primary">rpsH</name>
    <name evidence="8" type="ORF">JIN82_16075</name>
</gene>
<evidence type="ECO:0000256" key="6">
    <source>
        <dbReference type="HAMAP-Rule" id="MF_01302"/>
    </source>
</evidence>
<name>A0A8J7MFT1_9BACT</name>
<dbReference type="GO" id="GO:1990904">
    <property type="term" value="C:ribonucleoprotein complex"/>
    <property type="evidence" value="ECO:0007669"/>
    <property type="project" value="UniProtKB-KW"/>
</dbReference>
<dbReference type="GO" id="GO:0005737">
    <property type="term" value="C:cytoplasm"/>
    <property type="evidence" value="ECO:0007669"/>
    <property type="project" value="UniProtKB-ARBA"/>
</dbReference>
<dbReference type="GO" id="GO:0003735">
    <property type="term" value="F:structural constituent of ribosome"/>
    <property type="evidence" value="ECO:0007669"/>
    <property type="project" value="InterPro"/>
</dbReference>
<dbReference type="RefSeq" id="WP_200312693.1">
    <property type="nucleotide sequence ID" value="NZ_JAENIM010000047.1"/>
</dbReference>
<evidence type="ECO:0000313" key="9">
    <source>
        <dbReference type="Proteomes" id="UP000624703"/>
    </source>
</evidence>
<dbReference type="GO" id="GO:0005840">
    <property type="term" value="C:ribosome"/>
    <property type="evidence" value="ECO:0007669"/>
    <property type="project" value="UniProtKB-KW"/>
</dbReference>
<organism evidence="8 9">
    <name type="scientific">Persicirhabdus sediminis</name>
    <dbReference type="NCBI Taxonomy" id="454144"/>
    <lineage>
        <taxon>Bacteria</taxon>
        <taxon>Pseudomonadati</taxon>
        <taxon>Verrucomicrobiota</taxon>
        <taxon>Verrucomicrobiia</taxon>
        <taxon>Verrucomicrobiales</taxon>
        <taxon>Verrucomicrobiaceae</taxon>
        <taxon>Persicirhabdus</taxon>
    </lineage>
</organism>
<evidence type="ECO:0000256" key="7">
    <source>
        <dbReference type="RuleBase" id="RU003660"/>
    </source>
</evidence>
<dbReference type="GO" id="GO:0006412">
    <property type="term" value="P:translation"/>
    <property type="evidence" value="ECO:0007669"/>
    <property type="project" value="UniProtKB-UniRule"/>
</dbReference>
<dbReference type="Gene3D" id="3.30.1370.30">
    <property type="match status" value="1"/>
</dbReference>
<dbReference type="PANTHER" id="PTHR11758">
    <property type="entry name" value="40S RIBOSOMAL PROTEIN S15A"/>
    <property type="match status" value="1"/>
</dbReference>
<protein>
    <recommendedName>
        <fullName evidence="4 6">Small ribosomal subunit protein uS8</fullName>
    </recommendedName>
</protein>
<proteinExistence type="inferred from homology"/>
<evidence type="ECO:0000256" key="2">
    <source>
        <dbReference type="ARBA" id="ARBA00022980"/>
    </source>
</evidence>
<dbReference type="GO" id="GO:0019843">
    <property type="term" value="F:rRNA binding"/>
    <property type="evidence" value="ECO:0007669"/>
    <property type="project" value="UniProtKB-UniRule"/>
</dbReference>
<dbReference type="AlphaFoldDB" id="A0A8J7MFT1"/>
<dbReference type="Gene3D" id="3.30.1490.10">
    <property type="match status" value="1"/>
</dbReference>
<dbReference type="EMBL" id="JAENIM010000047">
    <property type="protein sequence ID" value="MBK1792681.1"/>
    <property type="molecule type" value="Genomic_DNA"/>
</dbReference>
<dbReference type="InterPro" id="IPR035987">
    <property type="entry name" value="Ribosomal_uS8_sf"/>
</dbReference>
<accession>A0A8J7MFT1</accession>
<keyword evidence="9" id="KW-1185">Reference proteome</keyword>
<dbReference type="PROSITE" id="PS00053">
    <property type="entry name" value="RIBOSOMAL_S8"/>
    <property type="match status" value="1"/>
</dbReference>
<comment type="similarity">
    <text evidence="1 6 7">Belongs to the universal ribosomal protein uS8 family.</text>
</comment>
<keyword evidence="6" id="KW-0694">RNA-binding</keyword>
<keyword evidence="2 6" id="KW-0689">Ribosomal protein</keyword>
<dbReference type="FunFam" id="3.30.1490.10:FF:000001">
    <property type="entry name" value="30S ribosomal protein S8"/>
    <property type="match status" value="1"/>
</dbReference>
<dbReference type="InterPro" id="IPR000630">
    <property type="entry name" value="Ribosomal_uS8"/>
</dbReference>
<sequence length="133" mass="14427">MAVLSDPISDFLTRFKNASRAGNESFSAPHSNVKEHIAEILKNEGYIWNFEVKGEGVSKVLECKVKYSDEGKPVLTDLKRISKPGLRQYVGAGEIPRVLNGLGITILSTSKGVLSGGQAKKQNLGGEIIAKVW</sequence>
<dbReference type="SUPFAM" id="SSF56047">
    <property type="entry name" value="Ribosomal protein S8"/>
    <property type="match status" value="1"/>
</dbReference>
<evidence type="ECO:0000313" key="8">
    <source>
        <dbReference type="EMBL" id="MBK1792681.1"/>
    </source>
</evidence>
<dbReference type="InterPro" id="IPR047863">
    <property type="entry name" value="Ribosomal_uS8_CS"/>
</dbReference>
<keyword evidence="6" id="KW-0699">rRNA-binding</keyword>
<reference evidence="8" key="1">
    <citation type="submission" date="2021-01" db="EMBL/GenBank/DDBJ databases">
        <title>Modified the classification status of verrucomicrobia.</title>
        <authorList>
            <person name="Feng X."/>
        </authorList>
    </citation>
    <scope>NUCLEOTIDE SEQUENCE</scope>
    <source>
        <strain evidence="8">_KCTC 22039</strain>
    </source>
</reference>
<dbReference type="NCBIfam" id="NF001109">
    <property type="entry name" value="PRK00136.1"/>
    <property type="match status" value="1"/>
</dbReference>
<evidence type="ECO:0000256" key="4">
    <source>
        <dbReference type="ARBA" id="ARBA00035258"/>
    </source>
</evidence>